<evidence type="ECO:0000313" key="2">
    <source>
        <dbReference type="Proteomes" id="UP001500630"/>
    </source>
</evidence>
<dbReference type="Proteomes" id="UP001500630">
    <property type="component" value="Unassembled WGS sequence"/>
</dbReference>
<reference evidence="2" key="1">
    <citation type="journal article" date="2019" name="Int. J. Syst. Evol. Microbiol.">
        <title>The Global Catalogue of Microorganisms (GCM) 10K type strain sequencing project: providing services to taxonomists for standard genome sequencing and annotation.</title>
        <authorList>
            <consortium name="The Broad Institute Genomics Platform"/>
            <consortium name="The Broad Institute Genome Sequencing Center for Infectious Disease"/>
            <person name="Wu L."/>
            <person name="Ma J."/>
        </authorList>
    </citation>
    <scope>NUCLEOTIDE SEQUENCE [LARGE SCALE GENOMIC DNA]</scope>
    <source>
        <strain evidence="2">JCM 17326</strain>
    </source>
</reference>
<dbReference type="EMBL" id="BAABDQ010000035">
    <property type="protein sequence ID" value="GAA3600750.1"/>
    <property type="molecule type" value="Genomic_DNA"/>
</dbReference>
<sequence length="674" mass="71934">MGKTPPGTGPLSPDYSGLDPELMDPFITTFKTGADRIGQEAEALRRLLERARLPVSGLQPLAATLLWLDGRLPDLRRRLQVARSANALMPWRTGLLPFDESRLLPAGEARRQGAALADRFKDAKSSFGVVGNKPDNDALAALIAELDAHRDAPDFTAAFFARLGADGTRGIAGKLKRGMRDSDAAIDVVSRAFGTAVRSGDVVTRSRDTDAAVLTGTDVPGFARLKRELARETGHVGDESLGYLLRAGDFPPAWLAEVVKKHALDPTGPRHPRLQGQDMAGYLDALGNNPAAARLAIAAATKGGVPLSQLLRDLHWRTRTSLTSDDHAPDAASAFGRMLAAAAGAYDEKDGAHSPEAATFAFDLMRALPDLEDPQLPASMRLQEPTKWHLAEIAGAYATEITEGANLGDANRTQGSQFGPVSSNVAGMNPSFRLSPEDTYAFVKLFANTPENLKPFAAGMGALSDRLVREAAQADGGRGIEHLQRAMAALGYAAGMQFAAERSVQGKLDQQDKEFREGQLAYLGFLANAAGIGVPLQGQALWLVLSAMGSEGLNSLTEIGETRLDALGDRSTQATLAKERWLADMLMANGFKPKVPAGDERFNNPPISDENGRLLPFEKIAQDRPAMRNLNNWLIANGSGGTDSSKLGEAVEALDVVFRGARDKAMSAERSGFG</sequence>
<organism evidence="1 2">
    <name type="scientific">Nonomuraea rosea</name>
    <dbReference type="NCBI Taxonomy" id="638574"/>
    <lineage>
        <taxon>Bacteria</taxon>
        <taxon>Bacillati</taxon>
        <taxon>Actinomycetota</taxon>
        <taxon>Actinomycetes</taxon>
        <taxon>Streptosporangiales</taxon>
        <taxon>Streptosporangiaceae</taxon>
        <taxon>Nonomuraea</taxon>
    </lineage>
</organism>
<protein>
    <submittedName>
        <fullName evidence="1">Uncharacterized protein</fullName>
    </submittedName>
</protein>
<accession>A0ABP6Z826</accession>
<name>A0ABP6Z826_9ACTN</name>
<dbReference type="RefSeq" id="WP_345573181.1">
    <property type="nucleotide sequence ID" value="NZ_BAABDQ010000035.1"/>
</dbReference>
<keyword evidence="2" id="KW-1185">Reference proteome</keyword>
<comment type="caution">
    <text evidence="1">The sequence shown here is derived from an EMBL/GenBank/DDBJ whole genome shotgun (WGS) entry which is preliminary data.</text>
</comment>
<proteinExistence type="predicted"/>
<gene>
    <name evidence="1" type="ORF">GCM10022419_101150</name>
</gene>
<evidence type="ECO:0000313" key="1">
    <source>
        <dbReference type="EMBL" id="GAA3600750.1"/>
    </source>
</evidence>